<proteinExistence type="predicted"/>
<sequence length="34" mass="4009">MNLKILIRALMPPMMVLTKAINSKYSIMVYYLFT</sequence>
<reference evidence="1" key="1">
    <citation type="journal article" date="2021" name="Proc. Natl. Acad. Sci. U.S.A.">
        <title>A Catalog of Tens of Thousands of Viruses from Human Metagenomes Reveals Hidden Associations with Chronic Diseases.</title>
        <authorList>
            <person name="Tisza M.J."/>
            <person name="Buck C.B."/>
        </authorList>
    </citation>
    <scope>NUCLEOTIDE SEQUENCE</scope>
    <source>
        <strain evidence="1">Ctu3K14</strain>
    </source>
</reference>
<name>A0A8S5NAC8_9CAUD</name>
<accession>A0A8S5NAC8</accession>
<protein>
    <submittedName>
        <fullName evidence="1">Uncharacterized protein</fullName>
    </submittedName>
</protein>
<evidence type="ECO:0000313" key="1">
    <source>
        <dbReference type="EMBL" id="DAD91208.1"/>
    </source>
</evidence>
<organism evidence="1">
    <name type="scientific">Siphoviridae sp. ctu3K14</name>
    <dbReference type="NCBI Taxonomy" id="2826500"/>
    <lineage>
        <taxon>Viruses</taxon>
        <taxon>Duplodnaviria</taxon>
        <taxon>Heunggongvirae</taxon>
        <taxon>Uroviricota</taxon>
        <taxon>Caudoviricetes</taxon>
    </lineage>
</organism>
<dbReference type="EMBL" id="BK015107">
    <property type="protein sequence ID" value="DAD91208.1"/>
    <property type="molecule type" value="Genomic_DNA"/>
</dbReference>